<keyword evidence="2" id="KW-0472">Membrane</keyword>
<dbReference type="AlphaFoldDB" id="A0A0R1ZMB0"/>
<dbReference type="Pfam" id="PF02517">
    <property type="entry name" value="Rce1-like"/>
    <property type="match status" value="1"/>
</dbReference>
<protein>
    <recommendedName>
        <fullName evidence="3">CAAX prenyl protease 2/Lysostaphin resistance protein A-like domain-containing protein</fullName>
    </recommendedName>
</protein>
<evidence type="ECO:0000259" key="3">
    <source>
        <dbReference type="Pfam" id="PF02517"/>
    </source>
</evidence>
<evidence type="ECO:0000256" key="2">
    <source>
        <dbReference type="SAM" id="Phobius"/>
    </source>
</evidence>
<evidence type="ECO:0000313" key="5">
    <source>
        <dbReference type="Proteomes" id="UP000051679"/>
    </source>
</evidence>
<gene>
    <name evidence="4" type="ORF">FC18_GL001277</name>
</gene>
<dbReference type="PANTHER" id="PTHR36435">
    <property type="entry name" value="SLR1288 PROTEIN"/>
    <property type="match status" value="1"/>
</dbReference>
<dbReference type="PANTHER" id="PTHR36435:SF1">
    <property type="entry name" value="CAAX AMINO TERMINAL PROTEASE FAMILY PROTEIN"/>
    <property type="match status" value="1"/>
</dbReference>
<organism evidence="4 5">
    <name type="scientific">Lacticaseibacillus sharpeae JCM 1186 = DSM 20505</name>
    <dbReference type="NCBI Taxonomy" id="1291052"/>
    <lineage>
        <taxon>Bacteria</taxon>
        <taxon>Bacillati</taxon>
        <taxon>Bacillota</taxon>
        <taxon>Bacilli</taxon>
        <taxon>Lactobacillales</taxon>
        <taxon>Lactobacillaceae</taxon>
        <taxon>Lacticaseibacillus</taxon>
    </lineage>
</organism>
<dbReference type="GO" id="GO:0080120">
    <property type="term" value="P:CAAX-box protein maturation"/>
    <property type="evidence" value="ECO:0007669"/>
    <property type="project" value="UniProtKB-ARBA"/>
</dbReference>
<proteinExistence type="inferred from homology"/>
<feature type="transmembrane region" description="Helical" evidence="2">
    <location>
        <begin position="122"/>
        <end position="139"/>
    </location>
</feature>
<name>A0A0R1ZMB0_9LACO</name>
<comment type="similarity">
    <text evidence="1">Belongs to the UPF0177 family.</text>
</comment>
<dbReference type="RefSeq" id="WP_056975666.1">
    <property type="nucleotide sequence ID" value="NZ_AYYO01000021.1"/>
</dbReference>
<dbReference type="OrthoDB" id="8607342at2"/>
<dbReference type="GO" id="GO:0004175">
    <property type="term" value="F:endopeptidase activity"/>
    <property type="evidence" value="ECO:0007669"/>
    <property type="project" value="UniProtKB-ARBA"/>
</dbReference>
<dbReference type="Proteomes" id="UP000051679">
    <property type="component" value="Unassembled WGS sequence"/>
</dbReference>
<feature type="transmembrane region" description="Helical" evidence="2">
    <location>
        <begin position="23"/>
        <end position="46"/>
    </location>
</feature>
<keyword evidence="5" id="KW-1185">Reference proteome</keyword>
<reference evidence="4 5" key="1">
    <citation type="journal article" date="2015" name="Genome Announc.">
        <title>Expanding the biotechnology potential of lactobacilli through comparative genomics of 213 strains and associated genera.</title>
        <authorList>
            <person name="Sun Z."/>
            <person name="Harris H.M."/>
            <person name="McCann A."/>
            <person name="Guo C."/>
            <person name="Argimon S."/>
            <person name="Zhang W."/>
            <person name="Yang X."/>
            <person name="Jeffery I.B."/>
            <person name="Cooney J.C."/>
            <person name="Kagawa T.F."/>
            <person name="Liu W."/>
            <person name="Song Y."/>
            <person name="Salvetti E."/>
            <person name="Wrobel A."/>
            <person name="Rasinkangas P."/>
            <person name="Parkhill J."/>
            <person name="Rea M.C."/>
            <person name="O'Sullivan O."/>
            <person name="Ritari J."/>
            <person name="Douillard F.P."/>
            <person name="Paul Ross R."/>
            <person name="Yang R."/>
            <person name="Briner A.E."/>
            <person name="Felis G.E."/>
            <person name="de Vos W.M."/>
            <person name="Barrangou R."/>
            <person name="Klaenhammer T.R."/>
            <person name="Caufield P.W."/>
            <person name="Cui Y."/>
            <person name="Zhang H."/>
            <person name="O'Toole P.W."/>
        </authorList>
    </citation>
    <scope>NUCLEOTIDE SEQUENCE [LARGE SCALE GENOMIC DNA]</scope>
    <source>
        <strain evidence="4 5">DSM 20505</strain>
    </source>
</reference>
<dbReference type="PATRIC" id="fig|1291052.5.peg.1295"/>
<dbReference type="STRING" id="1291052.FC18_GL001277"/>
<dbReference type="InterPro" id="IPR052710">
    <property type="entry name" value="CAAX_protease"/>
</dbReference>
<evidence type="ECO:0000256" key="1">
    <source>
        <dbReference type="ARBA" id="ARBA00009067"/>
    </source>
</evidence>
<feature type="domain" description="CAAX prenyl protease 2/Lysostaphin resistance protein A-like" evidence="3">
    <location>
        <begin position="64"/>
        <end position="155"/>
    </location>
</feature>
<keyword evidence="2" id="KW-1133">Transmembrane helix</keyword>
<comment type="caution">
    <text evidence="4">The sequence shown here is derived from an EMBL/GenBank/DDBJ whole genome shotgun (WGS) entry which is preliminary data.</text>
</comment>
<dbReference type="EMBL" id="AYYO01000021">
    <property type="protein sequence ID" value="KRM55490.1"/>
    <property type="molecule type" value="Genomic_DNA"/>
</dbReference>
<sequence length="159" mass="17314">MTPPDHHGWHYTPAARKRVLRGLLIGFAILFCVQLVSTILVTTGTIAQSANETALNKLTTLAGLPMTLSITIAAPITEELIFRGLLMNAFLPNRTRRAQVLSICLSSALFTSVHTPTTLIDVLLYFSMGVGLAVTYAYTRDLKCSVGLHILNNVLSTFL</sequence>
<keyword evidence="2" id="KW-0812">Transmembrane</keyword>
<accession>A0A0R1ZMB0</accession>
<evidence type="ECO:0000313" key="4">
    <source>
        <dbReference type="EMBL" id="KRM55490.1"/>
    </source>
</evidence>
<feature type="transmembrane region" description="Helical" evidence="2">
    <location>
        <begin position="58"/>
        <end position="77"/>
    </location>
</feature>
<dbReference type="InterPro" id="IPR003675">
    <property type="entry name" value="Rce1/LyrA-like_dom"/>
</dbReference>